<keyword evidence="3" id="KW-0408">Iron</keyword>
<gene>
    <name evidence="6" type="ORF">CEJ45_12260</name>
</gene>
<protein>
    <submittedName>
        <fullName evidence="6">(2Fe-2S)-binding protein</fullName>
    </submittedName>
</protein>
<evidence type="ECO:0000313" key="7">
    <source>
        <dbReference type="Proteomes" id="UP000214747"/>
    </source>
</evidence>
<reference evidence="6 7" key="1">
    <citation type="journal article" date="2010" name="Int. J. Syst. Evol. Microbiol.">
        <title>Reclassification of Herbaspirillum putei as a later heterotypic synonym of Herbaspirillum huttiense, with the description of H. huttiense subsp. huttiense subsp. nov. and H. huttiense subsp. putei subsp. nov., comb. nov., and description of Herbaspirillum aquaticum sp. nov.</title>
        <authorList>
            <person name="Dobritsa A.P."/>
            <person name="Reddy M.C."/>
            <person name="Samadpour M."/>
        </authorList>
    </citation>
    <scope>NUCLEOTIDE SEQUENCE [LARGE SCALE GENOMIC DNA]</scope>
    <source>
        <strain evidence="6 7">IEH 4430</strain>
    </source>
</reference>
<keyword evidence="2" id="KW-0479">Metal-binding</keyword>
<dbReference type="PANTHER" id="PTHR40261:SF1">
    <property type="entry name" value="RIESKE DOMAIN-CONTAINING PROTEIN"/>
    <property type="match status" value="1"/>
</dbReference>
<evidence type="ECO:0000256" key="1">
    <source>
        <dbReference type="ARBA" id="ARBA00022714"/>
    </source>
</evidence>
<dbReference type="InterPro" id="IPR017941">
    <property type="entry name" value="Rieske_2Fe-2S"/>
</dbReference>
<name>A0A225SVB4_9BURK</name>
<evidence type="ECO:0000256" key="3">
    <source>
        <dbReference type="ARBA" id="ARBA00023004"/>
    </source>
</evidence>
<dbReference type="Gene3D" id="2.102.10.10">
    <property type="entry name" value="Rieske [2Fe-2S] iron-sulphur domain"/>
    <property type="match status" value="1"/>
</dbReference>
<keyword evidence="4" id="KW-0411">Iron-sulfur</keyword>
<dbReference type="CDD" id="cd03467">
    <property type="entry name" value="Rieske"/>
    <property type="match status" value="1"/>
</dbReference>
<organism evidence="6 7">
    <name type="scientific">Herbaspirillum aquaticum</name>
    <dbReference type="NCBI Taxonomy" id="568783"/>
    <lineage>
        <taxon>Bacteria</taxon>
        <taxon>Pseudomonadati</taxon>
        <taxon>Pseudomonadota</taxon>
        <taxon>Betaproteobacteria</taxon>
        <taxon>Burkholderiales</taxon>
        <taxon>Oxalobacteraceae</taxon>
        <taxon>Herbaspirillum</taxon>
    </lineage>
</organism>
<comment type="caution">
    <text evidence="6">The sequence shown here is derived from an EMBL/GenBank/DDBJ whole genome shotgun (WGS) entry which is preliminary data.</text>
</comment>
<evidence type="ECO:0000256" key="2">
    <source>
        <dbReference type="ARBA" id="ARBA00022723"/>
    </source>
</evidence>
<sequence length="123" mass="13144">MYLCHVTQLPDDGARGFDTGGAGQATIFLLRRGDQVRAWVDSCPHHGTPLPWRRDAYLDASGQHVVCAAHGALFDPLTGVCTLGPCLGDSLTPVALRIDDDGGLHLAAGEDDQLIKKKIQETP</sequence>
<dbReference type="GO" id="GO:0046872">
    <property type="term" value="F:metal ion binding"/>
    <property type="evidence" value="ECO:0007669"/>
    <property type="project" value="UniProtKB-KW"/>
</dbReference>
<dbReference type="Proteomes" id="UP000214747">
    <property type="component" value="Unassembled WGS sequence"/>
</dbReference>
<evidence type="ECO:0000313" key="6">
    <source>
        <dbReference type="EMBL" id="OWY34606.1"/>
    </source>
</evidence>
<proteinExistence type="predicted"/>
<dbReference type="AlphaFoldDB" id="A0A225SVB4"/>
<dbReference type="SUPFAM" id="SSF50022">
    <property type="entry name" value="ISP domain"/>
    <property type="match status" value="1"/>
</dbReference>
<keyword evidence="1" id="KW-0001">2Fe-2S</keyword>
<feature type="domain" description="Rieske" evidence="5">
    <location>
        <begin position="1"/>
        <end position="105"/>
    </location>
</feature>
<dbReference type="EMBL" id="NJGV01000009">
    <property type="protein sequence ID" value="OWY34606.1"/>
    <property type="molecule type" value="Genomic_DNA"/>
</dbReference>
<evidence type="ECO:0000259" key="5">
    <source>
        <dbReference type="PROSITE" id="PS51296"/>
    </source>
</evidence>
<dbReference type="GO" id="GO:0051537">
    <property type="term" value="F:2 iron, 2 sulfur cluster binding"/>
    <property type="evidence" value="ECO:0007669"/>
    <property type="project" value="UniProtKB-KW"/>
</dbReference>
<dbReference type="InterPro" id="IPR036922">
    <property type="entry name" value="Rieske_2Fe-2S_sf"/>
</dbReference>
<dbReference type="Pfam" id="PF00355">
    <property type="entry name" value="Rieske"/>
    <property type="match status" value="1"/>
</dbReference>
<accession>A0A225SVB4</accession>
<dbReference type="PANTHER" id="PTHR40261">
    <property type="match status" value="1"/>
</dbReference>
<dbReference type="RefSeq" id="WP_088755381.1">
    <property type="nucleotide sequence ID" value="NZ_JARJFG010000028.1"/>
</dbReference>
<keyword evidence="7" id="KW-1185">Reference proteome</keyword>
<evidence type="ECO:0000256" key="4">
    <source>
        <dbReference type="ARBA" id="ARBA00023014"/>
    </source>
</evidence>
<dbReference type="PROSITE" id="PS51296">
    <property type="entry name" value="RIESKE"/>
    <property type="match status" value="1"/>
</dbReference>